<gene>
    <name evidence="1" type="ORF">QRX60_41750</name>
</gene>
<dbReference type="Proteomes" id="UP001239397">
    <property type="component" value="Chromosome"/>
</dbReference>
<dbReference type="AlphaFoldDB" id="A0A9Y2JND9"/>
<protein>
    <submittedName>
        <fullName evidence="1">Uncharacterized protein</fullName>
    </submittedName>
</protein>
<keyword evidence="2" id="KW-1185">Reference proteome</keyword>
<reference evidence="1 2" key="1">
    <citation type="submission" date="2023-06" db="EMBL/GenBank/DDBJ databases">
        <authorList>
            <person name="Oyuntsetseg B."/>
            <person name="Kim S.B."/>
        </authorList>
    </citation>
    <scope>NUCLEOTIDE SEQUENCE [LARGE SCALE GENOMIC DNA]</scope>
    <source>
        <strain evidence="1 2">4-36</strain>
    </source>
</reference>
<evidence type="ECO:0000313" key="1">
    <source>
        <dbReference type="EMBL" id="WIY00519.1"/>
    </source>
</evidence>
<evidence type="ECO:0000313" key="2">
    <source>
        <dbReference type="Proteomes" id="UP001239397"/>
    </source>
</evidence>
<dbReference type="EMBL" id="CP127295">
    <property type="protein sequence ID" value="WIY00519.1"/>
    <property type="molecule type" value="Genomic_DNA"/>
</dbReference>
<dbReference type="KEGG" id="amog:QRX60_41750"/>
<name>A0A9Y2JND9_9PSEU</name>
<accession>A0A9Y2JND9</accession>
<organism evidence="1 2">
    <name type="scientific">Amycolatopsis mongoliensis</name>
    <dbReference type="NCBI Taxonomy" id="715475"/>
    <lineage>
        <taxon>Bacteria</taxon>
        <taxon>Bacillati</taxon>
        <taxon>Actinomycetota</taxon>
        <taxon>Actinomycetes</taxon>
        <taxon>Pseudonocardiales</taxon>
        <taxon>Pseudonocardiaceae</taxon>
        <taxon>Amycolatopsis</taxon>
    </lineage>
</organism>
<sequence>MTGLDTAAAGTALAPLRAALLARAVAGAAREAADADHEAAELISRARARATEIEETARAAGLADARSLTRNQHNRARRRARALELATQREIYDELRRTVAGELARLMAEPGRRDRLAERVRAILGPGATVVDAPGGGPAGLAGDRRIDLSARTVAGQAVDELGDEVRQLWTP</sequence>
<dbReference type="RefSeq" id="WP_285996985.1">
    <property type="nucleotide sequence ID" value="NZ_CP127295.1"/>
</dbReference>
<proteinExistence type="predicted"/>